<evidence type="ECO:0000256" key="3">
    <source>
        <dbReference type="ARBA" id="ARBA00022692"/>
    </source>
</evidence>
<keyword evidence="8" id="KW-1185">Reference proteome</keyword>
<name>A0A0P1KXJ6_9SACH</name>
<feature type="transmembrane region" description="Helical" evidence="6">
    <location>
        <begin position="271"/>
        <end position="292"/>
    </location>
</feature>
<feature type="transmembrane region" description="Helical" evidence="6">
    <location>
        <begin position="507"/>
        <end position="530"/>
    </location>
</feature>
<dbReference type="InterPro" id="IPR002293">
    <property type="entry name" value="AA/rel_permease1"/>
</dbReference>
<gene>
    <name evidence="7" type="ORF">LAQU0_S19e00166g</name>
</gene>
<feature type="transmembrane region" description="Helical" evidence="6">
    <location>
        <begin position="33"/>
        <end position="55"/>
    </location>
</feature>
<organism evidence="7 8">
    <name type="scientific">Lachancea quebecensis</name>
    <dbReference type="NCBI Taxonomy" id="1654605"/>
    <lineage>
        <taxon>Eukaryota</taxon>
        <taxon>Fungi</taxon>
        <taxon>Dikarya</taxon>
        <taxon>Ascomycota</taxon>
        <taxon>Saccharomycotina</taxon>
        <taxon>Saccharomycetes</taxon>
        <taxon>Saccharomycetales</taxon>
        <taxon>Saccharomycetaceae</taxon>
        <taxon>Lachancea</taxon>
    </lineage>
</organism>
<comment type="subcellular location">
    <subcellularLocation>
        <location evidence="1">Membrane</location>
        <topology evidence="1">Multi-pass membrane protein</topology>
    </subcellularLocation>
</comment>
<keyword evidence="4 6" id="KW-1133">Transmembrane helix</keyword>
<dbReference type="PANTHER" id="PTHR45649:SF16">
    <property type="entry name" value="7-KETO 8-AMINOPELARGONIC ACID TRANSPORTER"/>
    <property type="match status" value="1"/>
</dbReference>
<evidence type="ECO:0000256" key="1">
    <source>
        <dbReference type="ARBA" id="ARBA00004141"/>
    </source>
</evidence>
<feature type="transmembrane region" description="Helical" evidence="6">
    <location>
        <begin position="453"/>
        <end position="476"/>
    </location>
</feature>
<evidence type="ECO:0000256" key="2">
    <source>
        <dbReference type="ARBA" id="ARBA00022448"/>
    </source>
</evidence>
<evidence type="ECO:0000256" key="6">
    <source>
        <dbReference type="SAM" id="Phobius"/>
    </source>
</evidence>
<dbReference type="Proteomes" id="UP000236544">
    <property type="component" value="Unassembled WGS sequence"/>
</dbReference>
<dbReference type="Gene3D" id="1.20.1740.10">
    <property type="entry name" value="Amino acid/polyamine transporter I"/>
    <property type="match status" value="1"/>
</dbReference>
<proteinExistence type="predicted"/>
<evidence type="ECO:0000313" key="7">
    <source>
        <dbReference type="EMBL" id="CUS24722.1"/>
    </source>
</evidence>
<dbReference type="Pfam" id="PF13520">
    <property type="entry name" value="AA_permease_2"/>
    <property type="match status" value="1"/>
</dbReference>
<sequence length="557" mass="60904">MTSKADGVLTQSTALQSSEHTTKLLKNFKWKSLLGIAFSLTNSWLGVSSSLVVGLSSGGPLLILYGLIIGVFFTFMCGWSLAEFASVLPSSSGPSFWVLKLLEKDNSGAVSTGLVSLDEPEYSFDDVAVQQETEENNLEWACTSTNVSVTSFFQSSLALAVGLLNYFGAVFTTASVFSSLALSILGVHSLLHTSYELKHWHVFVVYELLNFMLTILGCWSGILPALSQFGLYMSLFTYLITFVISLVSRSNHSDIPWPKSSEIFGKFRNTTGWNSSGMAFVVGLINPLWAFAGIDSATHMVDEVGYKASTILVPQAILSTIIIGFLTSFTYAIGMFFCVTDTEKVTESILPILEIYYQATGNRNLSVFMQCCCILTGITCGIASVTWQSRILWSLGKDFSKLTTTRPICKKTMGFFGALNSKLRAPLNAHFFSQICVAIIGCIFMGSSTAFNAIITACITLLLLTYAIPCVIVLLVGKREFYERVKNQLDILSVNLGRVPICNKISLIPNVFTIMWALFCLIFLSFPYSLPVSASTMNYVTVVYGAVAFLIGTLVLI</sequence>
<feature type="transmembrane region" description="Helical" evidence="6">
    <location>
        <begin position="312"/>
        <end position="339"/>
    </location>
</feature>
<dbReference type="PIRSF" id="PIRSF006060">
    <property type="entry name" value="AA_transporter"/>
    <property type="match status" value="1"/>
</dbReference>
<feature type="transmembrane region" description="Helical" evidence="6">
    <location>
        <begin position="229"/>
        <end position="250"/>
    </location>
</feature>
<dbReference type="EMBL" id="LN890533">
    <property type="protein sequence ID" value="CUS24722.1"/>
    <property type="molecule type" value="Genomic_DNA"/>
</dbReference>
<feature type="transmembrane region" description="Helical" evidence="6">
    <location>
        <begin position="62"/>
        <end position="82"/>
    </location>
</feature>
<dbReference type="GO" id="GO:0022857">
    <property type="term" value="F:transmembrane transporter activity"/>
    <property type="evidence" value="ECO:0007669"/>
    <property type="project" value="InterPro"/>
</dbReference>
<dbReference type="OrthoDB" id="2417308at2759"/>
<evidence type="ECO:0000313" key="8">
    <source>
        <dbReference type="Proteomes" id="UP000236544"/>
    </source>
</evidence>
<evidence type="ECO:0000256" key="5">
    <source>
        <dbReference type="ARBA" id="ARBA00023136"/>
    </source>
</evidence>
<keyword evidence="2" id="KW-0813">Transport</keyword>
<feature type="transmembrane region" description="Helical" evidence="6">
    <location>
        <begin position="203"/>
        <end position="223"/>
    </location>
</feature>
<dbReference type="AlphaFoldDB" id="A0A0P1KXJ6"/>
<accession>A0A0P1KXJ6</accession>
<reference evidence="8" key="1">
    <citation type="submission" date="2015-10" db="EMBL/GenBank/DDBJ databases">
        <authorList>
            <person name="Devillers H."/>
        </authorList>
    </citation>
    <scope>NUCLEOTIDE SEQUENCE [LARGE SCALE GENOMIC DNA]</scope>
</reference>
<keyword evidence="5 6" id="KW-0472">Membrane</keyword>
<evidence type="ECO:0000256" key="4">
    <source>
        <dbReference type="ARBA" id="ARBA00022989"/>
    </source>
</evidence>
<protein>
    <submittedName>
        <fullName evidence="7">LAQU0S19e00166g1_1</fullName>
    </submittedName>
</protein>
<feature type="transmembrane region" description="Helical" evidence="6">
    <location>
        <begin position="536"/>
        <end position="556"/>
    </location>
</feature>
<dbReference type="GO" id="GO:0016020">
    <property type="term" value="C:membrane"/>
    <property type="evidence" value="ECO:0007669"/>
    <property type="project" value="UniProtKB-SubCell"/>
</dbReference>
<feature type="transmembrane region" description="Helical" evidence="6">
    <location>
        <begin position="166"/>
        <end position="191"/>
    </location>
</feature>
<keyword evidence="3 6" id="KW-0812">Transmembrane</keyword>
<dbReference type="PANTHER" id="PTHR45649">
    <property type="entry name" value="AMINO-ACID PERMEASE BAT1"/>
    <property type="match status" value="1"/>
</dbReference>